<dbReference type="Pfam" id="PF08378">
    <property type="entry name" value="NERD"/>
    <property type="match status" value="1"/>
</dbReference>
<reference evidence="2 3" key="1">
    <citation type="submission" date="2019-08" db="EMBL/GenBank/DDBJ databases">
        <title>Bacillus genomes from the desert of Cuatro Cienegas, Coahuila.</title>
        <authorList>
            <person name="Olmedo-Alvarez G."/>
        </authorList>
    </citation>
    <scope>NUCLEOTIDE SEQUENCE [LARGE SCALE GENOMIC DNA]</scope>
    <source>
        <strain evidence="2 3">CH87b_3T</strain>
    </source>
</reference>
<accession>A0A5D4ULM1</accession>
<evidence type="ECO:0000313" key="2">
    <source>
        <dbReference type="EMBL" id="TYS88176.1"/>
    </source>
</evidence>
<evidence type="ECO:0000313" key="3">
    <source>
        <dbReference type="Proteomes" id="UP000324269"/>
    </source>
</evidence>
<dbReference type="OrthoDB" id="569879at2"/>
<dbReference type="PROSITE" id="PS50965">
    <property type="entry name" value="NERD"/>
    <property type="match status" value="1"/>
</dbReference>
<dbReference type="InterPro" id="IPR011528">
    <property type="entry name" value="NERD"/>
</dbReference>
<protein>
    <submittedName>
        <fullName evidence="2">NERD domain-containing protein</fullName>
    </submittedName>
</protein>
<dbReference type="AlphaFoldDB" id="A0A5D4ULM1"/>
<dbReference type="Proteomes" id="UP000324269">
    <property type="component" value="Unassembled WGS sequence"/>
</dbReference>
<name>A0A5D4ULM1_9BACI</name>
<sequence length="193" mass="22510">MQTEAILRRLQPPDHPKRPIIEKDLKKRRAGYNGEKAVDYHLSFLTDKKYMIFNDLKLPLAPDYFQIDSLIVTPHYSLPIEIKNIAGTLTIDPEFNQLSKHYHGIETGYPDPITQAKRQMLFLQKWFYNNKLPCPPIEFLVVFSNPSTILRMADGHRLIFPYDKMIHAQNLVSEISKLNAKYNGEENEIIDLK</sequence>
<dbReference type="EMBL" id="VTEZ01000001">
    <property type="protein sequence ID" value="TYS88176.1"/>
    <property type="molecule type" value="Genomic_DNA"/>
</dbReference>
<feature type="domain" description="NERD" evidence="1">
    <location>
        <begin position="30"/>
        <end position="146"/>
    </location>
</feature>
<comment type="caution">
    <text evidence="2">The sequence shown here is derived from an EMBL/GenBank/DDBJ whole genome shotgun (WGS) entry which is preliminary data.</text>
</comment>
<evidence type="ECO:0000259" key="1">
    <source>
        <dbReference type="PROSITE" id="PS50965"/>
    </source>
</evidence>
<organism evidence="2 3">
    <name type="scientific">Rossellomorea aquimaris</name>
    <dbReference type="NCBI Taxonomy" id="189382"/>
    <lineage>
        <taxon>Bacteria</taxon>
        <taxon>Bacillati</taxon>
        <taxon>Bacillota</taxon>
        <taxon>Bacilli</taxon>
        <taxon>Bacillales</taxon>
        <taxon>Bacillaceae</taxon>
        <taxon>Rossellomorea</taxon>
    </lineage>
</organism>
<proteinExistence type="predicted"/>
<dbReference type="RefSeq" id="WP_148967472.1">
    <property type="nucleotide sequence ID" value="NZ_JBNIKW010000001.1"/>
</dbReference>
<gene>
    <name evidence="2" type="ORF">FZC85_01680</name>
</gene>